<feature type="non-terminal residue" evidence="5">
    <location>
        <position position="234"/>
    </location>
</feature>
<comment type="similarity">
    <text evidence="2">Belongs to the peptidase S1 family. CLIP subfamily.</text>
</comment>
<dbReference type="InterPro" id="IPR009003">
    <property type="entry name" value="Peptidase_S1_PA"/>
</dbReference>
<dbReference type="InterPro" id="IPR051487">
    <property type="entry name" value="Ser/Thr_Proteases_Immune/Dev"/>
</dbReference>
<evidence type="ECO:0000256" key="1">
    <source>
        <dbReference type="ARBA" id="ARBA00023157"/>
    </source>
</evidence>
<feature type="chain" id="PRO_5024815601" description="Peptidase S1 domain-containing protein" evidence="3">
    <location>
        <begin position="20"/>
        <end position="234"/>
    </location>
</feature>
<dbReference type="Proteomes" id="UP000410492">
    <property type="component" value="Unassembled WGS sequence"/>
</dbReference>
<name>A0A653DMR2_CALMS</name>
<evidence type="ECO:0000259" key="4">
    <source>
        <dbReference type="PROSITE" id="PS50240"/>
    </source>
</evidence>
<dbReference type="GO" id="GO:0006508">
    <property type="term" value="P:proteolysis"/>
    <property type="evidence" value="ECO:0007669"/>
    <property type="project" value="InterPro"/>
</dbReference>
<dbReference type="Pfam" id="PF00089">
    <property type="entry name" value="Trypsin"/>
    <property type="match status" value="1"/>
</dbReference>
<reference evidence="5 6" key="1">
    <citation type="submission" date="2019-01" db="EMBL/GenBank/DDBJ databases">
        <authorList>
            <person name="Sayadi A."/>
        </authorList>
    </citation>
    <scope>NUCLEOTIDE SEQUENCE [LARGE SCALE GENOMIC DNA]</scope>
</reference>
<dbReference type="InterPro" id="IPR001254">
    <property type="entry name" value="Trypsin_dom"/>
</dbReference>
<sequence>MFILTLPIFLFLLPWSVSGSCKSELGCGTDDRANALVLITPKFPDAFCTGTVINPIFVLTAAHCSSKKTLYVYAGLIGKDVSKMKEEEAKGSKVVDQRVHPKFNRKTLENDLAVFEVSPKLSEDPSLVVPTWLPDSPVDEEPNGWKNCTADTYLMGWTHSLVNTSTAVATCIRSHIIESKKCSSSYKELTLRDRVCVTQQTGVCFDVGGAVMCNGEQVGVVSYVYCDIGRLMQF</sequence>
<evidence type="ECO:0000256" key="3">
    <source>
        <dbReference type="SAM" id="SignalP"/>
    </source>
</evidence>
<proteinExistence type="inferred from homology"/>
<dbReference type="InterPro" id="IPR043504">
    <property type="entry name" value="Peptidase_S1_PA_chymotrypsin"/>
</dbReference>
<dbReference type="Gene3D" id="2.40.10.10">
    <property type="entry name" value="Trypsin-like serine proteases"/>
    <property type="match status" value="2"/>
</dbReference>
<evidence type="ECO:0000313" key="5">
    <source>
        <dbReference type="EMBL" id="VEN61520.1"/>
    </source>
</evidence>
<evidence type="ECO:0000313" key="6">
    <source>
        <dbReference type="Proteomes" id="UP000410492"/>
    </source>
</evidence>
<accession>A0A653DMR2</accession>
<organism evidence="5 6">
    <name type="scientific">Callosobruchus maculatus</name>
    <name type="common">Southern cowpea weevil</name>
    <name type="synonym">Pulse bruchid</name>
    <dbReference type="NCBI Taxonomy" id="64391"/>
    <lineage>
        <taxon>Eukaryota</taxon>
        <taxon>Metazoa</taxon>
        <taxon>Ecdysozoa</taxon>
        <taxon>Arthropoda</taxon>
        <taxon>Hexapoda</taxon>
        <taxon>Insecta</taxon>
        <taxon>Pterygota</taxon>
        <taxon>Neoptera</taxon>
        <taxon>Endopterygota</taxon>
        <taxon>Coleoptera</taxon>
        <taxon>Polyphaga</taxon>
        <taxon>Cucujiformia</taxon>
        <taxon>Chrysomeloidea</taxon>
        <taxon>Chrysomelidae</taxon>
        <taxon>Bruchinae</taxon>
        <taxon>Bruchini</taxon>
        <taxon>Callosobruchus</taxon>
    </lineage>
</organism>
<dbReference type="PANTHER" id="PTHR24256">
    <property type="entry name" value="TRYPTASE-RELATED"/>
    <property type="match status" value="1"/>
</dbReference>
<protein>
    <recommendedName>
        <fullName evidence="4">Peptidase S1 domain-containing protein</fullName>
    </recommendedName>
</protein>
<keyword evidence="1" id="KW-1015">Disulfide bond</keyword>
<evidence type="ECO:0000256" key="2">
    <source>
        <dbReference type="ARBA" id="ARBA00024195"/>
    </source>
</evidence>
<dbReference type="EMBL" id="CAACVG010013218">
    <property type="protein sequence ID" value="VEN61520.1"/>
    <property type="molecule type" value="Genomic_DNA"/>
</dbReference>
<dbReference type="SUPFAM" id="SSF50494">
    <property type="entry name" value="Trypsin-like serine proteases"/>
    <property type="match status" value="1"/>
</dbReference>
<feature type="signal peptide" evidence="3">
    <location>
        <begin position="1"/>
        <end position="19"/>
    </location>
</feature>
<dbReference type="AlphaFoldDB" id="A0A653DMR2"/>
<keyword evidence="6" id="KW-1185">Reference proteome</keyword>
<feature type="domain" description="Peptidase S1" evidence="4">
    <location>
        <begin position="14"/>
        <end position="234"/>
    </location>
</feature>
<dbReference type="PROSITE" id="PS00134">
    <property type="entry name" value="TRYPSIN_HIS"/>
    <property type="match status" value="1"/>
</dbReference>
<dbReference type="PROSITE" id="PS50240">
    <property type="entry name" value="TRYPSIN_DOM"/>
    <property type="match status" value="1"/>
</dbReference>
<dbReference type="GO" id="GO:0004252">
    <property type="term" value="F:serine-type endopeptidase activity"/>
    <property type="evidence" value="ECO:0007669"/>
    <property type="project" value="InterPro"/>
</dbReference>
<dbReference type="InterPro" id="IPR018114">
    <property type="entry name" value="TRYPSIN_HIS"/>
</dbReference>
<keyword evidence="3" id="KW-0732">Signal</keyword>
<dbReference type="OrthoDB" id="10061449at2759"/>
<dbReference type="SMART" id="SM00020">
    <property type="entry name" value="Tryp_SPc"/>
    <property type="match status" value="1"/>
</dbReference>
<gene>
    <name evidence="5" type="ORF">CALMAC_LOCUS18903</name>
</gene>